<organism evidence="1 2">
    <name type="scientific">Cyclotella cryptica</name>
    <dbReference type="NCBI Taxonomy" id="29204"/>
    <lineage>
        <taxon>Eukaryota</taxon>
        <taxon>Sar</taxon>
        <taxon>Stramenopiles</taxon>
        <taxon>Ochrophyta</taxon>
        <taxon>Bacillariophyta</taxon>
        <taxon>Coscinodiscophyceae</taxon>
        <taxon>Thalassiosirophycidae</taxon>
        <taxon>Stephanodiscales</taxon>
        <taxon>Stephanodiscaceae</taxon>
        <taxon>Cyclotella</taxon>
    </lineage>
</organism>
<evidence type="ECO:0000313" key="2">
    <source>
        <dbReference type="Proteomes" id="UP001516023"/>
    </source>
</evidence>
<dbReference type="EMBL" id="JABMIG020000116">
    <property type="protein sequence ID" value="KAL3791253.1"/>
    <property type="molecule type" value="Genomic_DNA"/>
</dbReference>
<gene>
    <name evidence="1" type="ORF">HJC23_000870</name>
</gene>
<reference evidence="1 2" key="1">
    <citation type="journal article" date="2020" name="G3 (Bethesda)">
        <title>Improved Reference Genome for Cyclotella cryptica CCMP332, a Model for Cell Wall Morphogenesis, Salinity Adaptation, and Lipid Production in Diatoms (Bacillariophyta).</title>
        <authorList>
            <person name="Roberts W.R."/>
            <person name="Downey K.M."/>
            <person name="Ruck E.C."/>
            <person name="Traller J.C."/>
            <person name="Alverson A.J."/>
        </authorList>
    </citation>
    <scope>NUCLEOTIDE SEQUENCE [LARGE SCALE GENOMIC DNA]</scope>
    <source>
        <strain evidence="1 2">CCMP332</strain>
    </source>
</reference>
<evidence type="ECO:0000313" key="1">
    <source>
        <dbReference type="EMBL" id="KAL3791253.1"/>
    </source>
</evidence>
<comment type="caution">
    <text evidence="1">The sequence shown here is derived from an EMBL/GenBank/DDBJ whole genome shotgun (WGS) entry which is preliminary data.</text>
</comment>
<dbReference type="Proteomes" id="UP001516023">
    <property type="component" value="Unassembled WGS sequence"/>
</dbReference>
<keyword evidence="2" id="KW-1185">Reference proteome</keyword>
<protein>
    <submittedName>
        <fullName evidence="1">Uncharacterized protein</fullName>
    </submittedName>
</protein>
<dbReference type="AlphaFoldDB" id="A0ABD3PTU0"/>
<accession>A0ABD3PTU0</accession>
<name>A0ABD3PTU0_9STRA</name>
<proteinExistence type="predicted"/>
<sequence>MSGRQSTAGCSTAEENYWDANRETGATANIAAEYIEPDVDDALSPWYLKMSADGRNYRH</sequence>